<reference evidence="9 10" key="1">
    <citation type="submission" date="2022-06" db="EMBL/GenBank/DDBJ databases">
        <title>Isolation of gut microbiota from human fecal samples.</title>
        <authorList>
            <person name="Pamer E.G."/>
            <person name="Barat B."/>
            <person name="Waligurski E."/>
            <person name="Medina S."/>
            <person name="Paddock L."/>
            <person name="Mostad J."/>
        </authorList>
    </citation>
    <scope>NUCLEOTIDE SEQUENCE [LARGE SCALE GENOMIC DNA]</scope>
    <source>
        <strain evidence="9 10">DFI.6.1</strain>
    </source>
</reference>
<keyword evidence="5 7" id="KW-0378">Hydrolase</keyword>
<dbReference type="NCBIfam" id="TIGR00188">
    <property type="entry name" value="rnpA"/>
    <property type="match status" value="1"/>
</dbReference>
<dbReference type="InterPro" id="IPR000100">
    <property type="entry name" value="RNase_P"/>
</dbReference>
<proteinExistence type="inferred from homology"/>
<evidence type="ECO:0000256" key="1">
    <source>
        <dbReference type="ARBA" id="ARBA00002663"/>
    </source>
</evidence>
<dbReference type="InterPro" id="IPR020568">
    <property type="entry name" value="Ribosomal_Su5_D2-typ_SF"/>
</dbReference>
<dbReference type="Gene3D" id="3.30.230.10">
    <property type="match status" value="1"/>
</dbReference>
<evidence type="ECO:0000256" key="8">
    <source>
        <dbReference type="NCBIfam" id="TIGR00188"/>
    </source>
</evidence>
<evidence type="ECO:0000313" key="9">
    <source>
        <dbReference type="EMBL" id="MCQ5122192.1"/>
    </source>
</evidence>
<gene>
    <name evidence="7 9" type="primary">rnpA</name>
    <name evidence="9" type="ORF">NE663_07970</name>
</gene>
<dbReference type="RefSeq" id="WP_102268568.1">
    <property type="nucleotide sequence ID" value="NZ_JANGCH010000010.1"/>
</dbReference>
<comment type="caution">
    <text evidence="9">The sequence shown here is derived from an EMBL/GenBank/DDBJ whole genome shotgun (WGS) entry which is preliminary data.</text>
</comment>
<sequence length="110" mass="13026">MKKQFRIKKSEEFAEIMGAKKFYTCPSFVIYVKPRKEDHARVGISVGKKIGNAVVRNKVKRQVRMILHEIFDFNGNFDMILLVRIKYLDENYNTNKNCLEKLLKKVKIDK</sequence>
<dbReference type="PANTHER" id="PTHR33992">
    <property type="entry name" value="RIBONUCLEASE P PROTEIN COMPONENT"/>
    <property type="match status" value="1"/>
</dbReference>
<dbReference type="PANTHER" id="PTHR33992:SF1">
    <property type="entry name" value="RIBONUCLEASE P PROTEIN COMPONENT"/>
    <property type="match status" value="1"/>
</dbReference>
<keyword evidence="2 7" id="KW-0819">tRNA processing</keyword>
<evidence type="ECO:0000256" key="3">
    <source>
        <dbReference type="ARBA" id="ARBA00022722"/>
    </source>
</evidence>
<comment type="subunit">
    <text evidence="7">Consists of a catalytic RNA component (M1 or rnpB) and a protein subunit.</text>
</comment>
<comment type="function">
    <text evidence="1 7">RNaseP catalyzes the removal of the 5'-leader sequence from pre-tRNA to produce the mature 5'-terminus. It can also cleave other RNA substrates such as 4.5S RNA. The protein component plays an auxiliary but essential role in vivo by binding to the 5'-leader sequence and broadening the substrate specificity of the ribozyme.</text>
</comment>
<name>A0ABT1SLU0_9FIRM</name>
<dbReference type="Proteomes" id="UP001524435">
    <property type="component" value="Unassembled WGS sequence"/>
</dbReference>
<organism evidence="9 10">
    <name type="scientific">Massilicoli timonensis</name>
    <dbReference type="NCBI Taxonomy" id="2015901"/>
    <lineage>
        <taxon>Bacteria</taxon>
        <taxon>Bacillati</taxon>
        <taxon>Bacillota</taxon>
        <taxon>Erysipelotrichia</taxon>
        <taxon>Erysipelotrichales</taxon>
        <taxon>Erysipelotrichaceae</taxon>
        <taxon>Massilicoli</taxon>
    </lineage>
</organism>
<dbReference type="InterPro" id="IPR020539">
    <property type="entry name" value="RNase_P_CS"/>
</dbReference>
<comment type="similarity">
    <text evidence="7">Belongs to the RnpA family.</text>
</comment>
<dbReference type="EC" id="3.1.26.5" evidence="7 8"/>
<evidence type="ECO:0000256" key="5">
    <source>
        <dbReference type="ARBA" id="ARBA00022801"/>
    </source>
</evidence>
<keyword evidence="6 7" id="KW-0694">RNA-binding</keyword>
<evidence type="ECO:0000313" key="10">
    <source>
        <dbReference type="Proteomes" id="UP001524435"/>
    </source>
</evidence>
<dbReference type="GO" id="GO:0004526">
    <property type="term" value="F:ribonuclease P activity"/>
    <property type="evidence" value="ECO:0007669"/>
    <property type="project" value="UniProtKB-EC"/>
</dbReference>
<evidence type="ECO:0000256" key="2">
    <source>
        <dbReference type="ARBA" id="ARBA00022694"/>
    </source>
</evidence>
<dbReference type="Pfam" id="PF00825">
    <property type="entry name" value="Ribonuclease_P"/>
    <property type="match status" value="1"/>
</dbReference>
<dbReference type="PROSITE" id="PS00648">
    <property type="entry name" value="RIBONUCLEASE_P"/>
    <property type="match status" value="1"/>
</dbReference>
<keyword evidence="4 7" id="KW-0255">Endonuclease</keyword>
<keyword evidence="10" id="KW-1185">Reference proteome</keyword>
<dbReference type="HAMAP" id="MF_00227">
    <property type="entry name" value="RNase_P"/>
    <property type="match status" value="1"/>
</dbReference>
<evidence type="ECO:0000256" key="7">
    <source>
        <dbReference type="HAMAP-Rule" id="MF_00227"/>
    </source>
</evidence>
<accession>A0ABT1SLU0</accession>
<dbReference type="SUPFAM" id="SSF54211">
    <property type="entry name" value="Ribosomal protein S5 domain 2-like"/>
    <property type="match status" value="1"/>
</dbReference>
<keyword evidence="3 7" id="KW-0540">Nuclease</keyword>
<dbReference type="EMBL" id="JANGCH010000010">
    <property type="protein sequence ID" value="MCQ5122192.1"/>
    <property type="molecule type" value="Genomic_DNA"/>
</dbReference>
<evidence type="ECO:0000256" key="6">
    <source>
        <dbReference type="ARBA" id="ARBA00022884"/>
    </source>
</evidence>
<evidence type="ECO:0000256" key="4">
    <source>
        <dbReference type="ARBA" id="ARBA00022759"/>
    </source>
</evidence>
<comment type="catalytic activity">
    <reaction evidence="7">
        <text>Endonucleolytic cleavage of RNA, removing 5'-extranucleotides from tRNA precursor.</text>
        <dbReference type="EC" id="3.1.26.5"/>
    </reaction>
</comment>
<protein>
    <recommendedName>
        <fullName evidence="7 8">Ribonuclease P protein component</fullName>
        <shortName evidence="7">RNase P protein</shortName>
        <shortName evidence="7">RNaseP protein</shortName>
        <ecNumber evidence="7 8">3.1.26.5</ecNumber>
    </recommendedName>
    <alternativeName>
        <fullName evidence="7">Protein C5</fullName>
    </alternativeName>
</protein>
<dbReference type="InterPro" id="IPR014721">
    <property type="entry name" value="Ribsml_uS5_D2-typ_fold_subgr"/>
</dbReference>